<organism evidence="7 8">
    <name type="scientific">Latimeria chalumnae</name>
    <name type="common">Coelacanth</name>
    <dbReference type="NCBI Taxonomy" id="7897"/>
    <lineage>
        <taxon>Eukaryota</taxon>
        <taxon>Metazoa</taxon>
        <taxon>Chordata</taxon>
        <taxon>Craniata</taxon>
        <taxon>Vertebrata</taxon>
        <taxon>Euteleostomi</taxon>
        <taxon>Coelacanthiformes</taxon>
        <taxon>Coelacanthidae</taxon>
        <taxon>Latimeria</taxon>
    </lineage>
</organism>
<dbReference type="InterPro" id="IPR019775">
    <property type="entry name" value="WD40_repeat_CS"/>
</dbReference>
<dbReference type="SUPFAM" id="SSF50978">
    <property type="entry name" value="WD40 repeat-like"/>
    <property type="match status" value="1"/>
</dbReference>
<dbReference type="InterPro" id="IPR027417">
    <property type="entry name" value="P-loop_NTPase"/>
</dbReference>
<dbReference type="PROSITE" id="PS50294">
    <property type="entry name" value="WD_REPEATS_REGION"/>
    <property type="match status" value="4"/>
</dbReference>
<keyword evidence="8" id="KW-1185">Reference proteome</keyword>
<keyword evidence="2" id="KW-0677">Repeat</keyword>
<name>H3BFE0_LATCH</name>
<evidence type="ECO:0000259" key="5">
    <source>
        <dbReference type="Pfam" id="PF05729"/>
    </source>
</evidence>
<proteinExistence type="predicted"/>
<feature type="compositionally biased region" description="Polar residues" evidence="4">
    <location>
        <begin position="1554"/>
        <end position="1563"/>
    </location>
</feature>
<dbReference type="InterPro" id="IPR011047">
    <property type="entry name" value="Quinoprotein_ADH-like_sf"/>
</dbReference>
<evidence type="ECO:0000256" key="4">
    <source>
        <dbReference type="SAM" id="MobiDB-lite"/>
    </source>
</evidence>
<feature type="repeat" description="WD" evidence="3">
    <location>
        <begin position="1122"/>
        <end position="1163"/>
    </location>
</feature>
<evidence type="ECO:0000256" key="2">
    <source>
        <dbReference type="ARBA" id="ARBA00022737"/>
    </source>
</evidence>
<protein>
    <submittedName>
        <fullName evidence="7">NACHT and WD repeat domain containing 1</fullName>
    </submittedName>
</protein>
<dbReference type="PROSITE" id="PS50082">
    <property type="entry name" value="WD_REPEATS_2"/>
    <property type="match status" value="5"/>
</dbReference>
<reference evidence="8" key="1">
    <citation type="submission" date="2011-08" db="EMBL/GenBank/DDBJ databases">
        <title>The draft genome of Latimeria chalumnae.</title>
        <authorList>
            <person name="Di Palma F."/>
            <person name="Alfoldi J."/>
            <person name="Johnson J."/>
            <person name="Berlin A."/>
            <person name="Gnerre S."/>
            <person name="Jaffe D."/>
            <person name="MacCallum I."/>
            <person name="Young S."/>
            <person name="Walker B.J."/>
            <person name="Lander E."/>
            <person name="Lindblad-Toh K."/>
        </authorList>
    </citation>
    <scope>NUCLEOTIDE SEQUENCE [LARGE SCALE GENOMIC DNA]</scope>
    <source>
        <strain evidence="8">Wild caught</strain>
    </source>
</reference>
<dbReference type="InParanoid" id="H3BFE0"/>
<dbReference type="Pfam" id="PF00400">
    <property type="entry name" value="WD40"/>
    <property type="match status" value="5"/>
</dbReference>
<dbReference type="InterPro" id="IPR020472">
    <property type="entry name" value="WD40_PAC1"/>
</dbReference>
<reference evidence="7" key="2">
    <citation type="submission" date="2025-08" db="UniProtKB">
        <authorList>
            <consortium name="Ensembl"/>
        </authorList>
    </citation>
    <scope>IDENTIFICATION</scope>
</reference>
<dbReference type="OMA" id="RGVQCVC"/>
<feature type="repeat" description="WD" evidence="3">
    <location>
        <begin position="908"/>
        <end position="949"/>
    </location>
</feature>
<dbReference type="STRING" id="7897.ENSLACP00000020611"/>
<accession>H3BFE0</accession>
<dbReference type="Pfam" id="PF25469">
    <property type="entry name" value="WHD_NWD1"/>
    <property type="match status" value="1"/>
</dbReference>
<feature type="domain" description="NACHT" evidence="5">
    <location>
        <begin position="336"/>
        <end position="503"/>
    </location>
</feature>
<feature type="domain" description="NWD1/2-like winged helix-turn-helix" evidence="6">
    <location>
        <begin position="561"/>
        <end position="674"/>
    </location>
</feature>
<evidence type="ECO:0000256" key="3">
    <source>
        <dbReference type="PROSITE-ProRule" id="PRU00221"/>
    </source>
</evidence>
<evidence type="ECO:0000313" key="8">
    <source>
        <dbReference type="Proteomes" id="UP000008672"/>
    </source>
</evidence>
<dbReference type="SMART" id="SM00320">
    <property type="entry name" value="WD40"/>
    <property type="match status" value="10"/>
</dbReference>
<feature type="region of interest" description="Disordered" evidence="4">
    <location>
        <begin position="1524"/>
        <end position="1563"/>
    </location>
</feature>
<dbReference type="FunCoup" id="H3BFE0">
    <property type="interactions" value="493"/>
</dbReference>
<dbReference type="eggNOG" id="KOG3602">
    <property type="taxonomic scope" value="Eukaryota"/>
</dbReference>
<dbReference type="Pfam" id="PF05729">
    <property type="entry name" value="NACHT"/>
    <property type="match status" value="1"/>
</dbReference>
<gene>
    <name evidence="7" type="primary">NWD1</name>
</gene>
<dbReference type="HOGENOM" id="CLU_004890_1_0_1"/>
<dbReference type="Gene3D" id="3.40.50.300">
    <property type="entry name" value="P-loop containing nucleotide triphosphate hydrolases"/>
    <property type="match status" value="1"/>
</dbReference>
<dbReference type="InterPro" id="IPR057588">
    <property type="entry name" value="NWD1/2-like_WH"/>
</dbReference>
<dbReference type="InterPro" id="IPR036322">
    <property type="entry name" value="WD40_repeat_dom_sf"/>
</dbReference>
<dbReference type="PANTHER" id="PTHR45013">
    <property type="entry name" value="NACHT DOMAIN- AND WD REPEAT-CONTAINING PROTEIN 1"/>
    <property type="match status" value="1"/>
</dbReference>
<dbReference type="SUPFAM" id="SSF50998">
    <property type="entry name" value="Quinoprotein alcohol dehydrogenase-like"/>
    <property type="match status" value="1"/>
</dbReference>
<feature type="repeat" description="WD" evidence="3">
    <location>
        <begin position="865"/>
        <end position="906"/>
    </location>
</feature>
<evidence type="ECO:0000313" key="7">
    <source>
        <dbReference type="Ensembl" id="ENSLACP00000020611.1"/>
    </source>
</evidence>
<sequence>YKTTGPCTSIIVLISKLFYRERGLVSMVVDMRWGVRDVVAVDHKTTELCIKEIESCQRMSVGPTFIALVGNRYGYRPIPRLIEHQEFEVLSSQLMCDESACELLHDWFWKDENAVPPVYILQPITSHLPHYDDKTLARLLRAAASEAEKEGLISKEQKHVYFKSVTEWEIECGLLSGREEEVNCVVFLREVEDLQEHIKEETSSQFVDIKADGEIDMEAQELLSELKSKISSNLSKRLKVHTVQWRSDIARRKQKGYSKYLTSLCEQFVMEIKEQILSRVLPCNESDDEMAGVIQELCHHMALCAKKCTVFCGRRDFLVSICESIKQSDASLHAPLVVFGPSGTGKTALVCKLSQEVRTILGENTVVVLRLLGTSPLSSEIHSVLKSVCLQICFACGLSAPPAQVTNIYNDLVCFFHNLLAKVSEKNEKSLVLILDSLDQLSPADGAHRLYWLPKECPPKVHIIISTLPFEYGILHTLQGVIAGSRCYYEVKSLSGEQGGEMLEMLMASVKRKLTPAQRSLILESFEQCGQPLLLKLAFEEARRWASYTPLTELQVAMTTQSAIQHLYGRLEKQHGRTLVSHALGYIVSSKNGLSEAELKDVLSLDDEVLGDIYQYWPPPSSDVIHLPPLLWTRLRYDLGDYLVERQADGFTVLGLYHRQFIEAVQECYLSEEDKARRHSVLADFFKGTWSQGVRKPITLPSLNRSLNADRKVAAQPLWFSDKVANVRKLSELPYHLLHAGRIEELKKEILGRMDWLVCRALNCGIKSVIGDLNLCSECIDCSEVQLVRDTFLLLKPTVDFIEGEENIFYYEVPARLEFFSSSYPTLIGKLCCQCRDWCSMCQTPALVPACGFFQPPGGPLQTTLTGFKKGVTVLELSPDRSLLVAGSQDGRMMVWSLKDIEVIHILTGHSAGEVRCVQVINEGTRAVSGSSDHSLRLWNLLTGKEVYSIQEDHAGYEVFALLQVETKKEMIYSVSGSQVNVWHLETAEPLFHISGGSPDVRMCMAVLGPGLPLISVSEGGLLSLWDSTTGERQGIHCLDGMSDAAPACIAVLKNQGRIAVGNTNGIALISPEGRCMMETLSSPATFLVVSEDEMLLAAGFEKFIRIFKTQPNLLSRSSCPDLDHGDAVETASFSSDQSMLMTGSQDEIIRVWSLVKGLLLVSLDGMGVPVTALVLAGSTLVSASRSAYYLKVWNLDYNKKNKSVTPFQDRTGLAAISHEGELVYFPKTGDKEKILVWNSLEGKTVDTLDASREVTCLEVAEMKKLLFCGLLSGTVLVFPVNFRQDTMCIPPRKSLGPTCCIGISKQEEKLAVAYENSICVFDINPGRHYSVIDGPIYEFSTWGPSAISSVAVLASYRVLYGMENGELCSHECKTSKVVSLDAHDSKVTCIAISNSERYALSGSQDTIQRLWNLDLSQWDHEMDYKVKFSNGILCAAFSHDDRYVFTGSQDRALKVWDISNGSLLMVQYVYATINRIVATPEGLIATTRLGYVIREKFHCPDYISAQYNPLQNIKATYSVKSRKGAGDAPMSPAVPRNNSETASPRKDYKKQSLKSSQMCLLV</sequence>
<feature type="repeat" description="WD" evidence="3">
    <location>
        <begin position="1381"/>
        <end position="1415"/>
    </location>
</feature>
<dbReference type="InterPro" id="IPR007111">
    <property type="entry name" value="NACHT_NTPase"/>
</dbReference>
<dbReference type="Ensembl" id="ENSLACT00000020751.1">
    <property type="protein sequence ID" value="ENSLACP00000020611.1"/>
    <property type="gene ID" value="ENSLACG00000018112.1"/>
</dbReference>
<feature type="repeat" description="WD" evidence="3">
    <location>
        <begin position="1433"/>
        <end position="1467"/>
    </location>
</feature>
<dbReference type="PRINTS" id="PR00320">
    <property type="entry name" value="GPROTEINBRPT"/>
</dbReference>
<dbReference type="eggNOG" id="KOG0274">
    <property type="taxonomic scope" value="Eukaryota"/>
</dbReference>
<dbReference type="PANTHER" id="PTHR45013:SF1">
    <property type="entry name" value="NACHT DOMAIN- AND WD REPEAT-CONTAINING PROTEIN 1"/>
    <property type="match status" value="1"/>
</dbReference>
<dbReference type="PROSITE" id="PS00678">
    <property type="entry name" value="WD_REPEATS_1"/>
    <property type="match status" value="2"/>
</dbReference>
<dbReference type="InterPro" id="IPR043365">
    <property type="entry name" value="NWD1"/>
</dbReference>
<dbReference type="GeneTree" id="ENSGT00940000161635"/>
<evidence type="ECO:0000256" key="1">
    <source>
        <dbReference type="ARBA" id="ARBA00022574"/>
    </source>
</evidence>
<dbReference type="EMBL" id="AFYH01022114">
    <property type="status" value="NOT_ANNOTATED_CDS"/>
    <property type="molecule type" value="Genomic_DNA"/>
</dbReference>
<dbReference type="Proteomes" id="UP000008672">
    <property type="component" value="Unassembled WGS sequence"/>
</dbReference>
<dbReference type="SUPFAM" id="SSF52540">
    <property type="entry name" value="P-loop containing nucleoside triphosphate hydrolases"/>
    <property type="match status" value="1"/>
</dbReference>
<dbReference type="EMBL" id="AFYH01022115">
    <property type="status" value="NOT_ANNOTATED_CDS"/>
    <property type="molecule type" value="Genomic_DNA"/>
</dbReference>
<reference evidence="7" key="3">
    <citation type="submission" date="2025-09" db="UniProtKB">
        <authorList>
            <consortium name="Ensembl"/>
        </authorList>
    </citation>
    <scope>IDENTIFICATION</scope>
</reference>
<dbReference type="InterPro" id="IPR015943">
    <property type="entry name" value="WD40/YVTN_repeat-like_dom_sf"/>
</dbReference>
<dbReference type="InterPro" id="IPR001680">
    <property type="entry name" value="WD40_rpt"/>
</dbReference>
<evidence type="ECO:0000259" key="6">
    <source>
        <dbReference type="Pfam" id="PF25469"/>
    </source>
</evidence>
<dbReference type="Gene3D" id="2.130.10.10">
    <property type="entry name" value="YVTN repeat-like/Quinoprotein amine dehydrogenase"/>
    <property type="match status" value="3"/>
</dbReference>
<keyword evidence="1 3" id="KW-0853">WD repeat</keyword>
<dbReference type="Gene3D" id="1.25.40.370">
    <property type="match status" value="1"/>
</dbReference>